<gene>
    <name evidence="4" type="ORF">Nstercoris_01588</name>
</gene>
<dbReference type="InterPro" id="IPR051257">
    <property type="entry name" value="Diverse_CBS-Domain"/>
</dbReference>
<dbReference type="SMART" id="SM00116">
    <property type="entry name" value="CBS"/>
    <property type="match status" value="2"/>
</dbReference>
<dbReference type="Gene3D" id="3.10.580.10">
    <property type="entry name" value="CBS-domain"/>
    <property type="match status" value="2"/>
</dbReference>
<dbReference type="PROSITE" id="PS51371">
    <property type="entry name" value="CBS"/>
    <property type="match status" value="2"/>
</dbReference>
<evidence type="ECO:0000256" key="2">
    <source>
        <dbReference type="PROSITE-ProRule" id="PRU00703"/>
    </source>
</evidence>
<dbReference type="SUPFAM" id="SSF54631">
    <property type="entry name" value="CBS-domain pair"/>
    <property type="match status" value="1"/>
</dbReference>
<dbReference type="KEGG" id="nst:Nstercoris_01588"/>
<evidence type="ECO:0000313" key="4">
    <source>
        <dbReference type="EMBL" id="BBL35325.1"/>
    </source>
</evidence>
<dbReference type="PANTHER" id="PTHR43080:SF2">
    <property type="entry name" value="CBS DOMAIN-CONTAINING PROTEIN"/>
    <property type="match status" value="1"/>
</dbReference>
<proteinExistence type="predicted"/>
<dbReference type="PANTHER" id="PTHR43080">
    <property type="entry name" value="CBS DOMAIN-CONTAINING PROTEIN CBSX3, MITOCHONDRIAL"/>
    <property type="match status" value="1"/>
</dbReference>
<dbReference type="EMBL" id="AP019755">
    <property type="protein sequence ID" value="BBL35325.1"/>
    <property type="molecule type" value="Genomic_DNA"/>
</dbReference>
<dbReference type="Pfam" id="PF00571">
    <property type="entry name" value="CBS"/>
    <property type="match status" value="2"/>
</dbReference>
<reference evidence="4 5" key="1">
    <citation type="submission" date="2019-06" db="EMBL/GenBank/DDBJ databases">
        <title>Nitrosomonas stercoris KYUHI-S whole genome shotgun sequence.</title>
        <authorList>
            <person name="Nakagawa T."/>
            <person name="Tsuchiya Y."/>
            <person name="Takahashi R."/>
        </authorList>
    </citation>
    <scope>NUCLEOTIDE SEQUENCE [LARGE SCALE GENOMIC DNA]</scope>
    <source>
        <strain evidence="4 5">KYUHI-S</strain>
    </source>
</reference>
<protein>
    <recommendedName>
        <fullName evidence="3">CBS domain-containing protein</fullName>
    </recommendedName>
</protein>
<sequence length="127" mass="14096">MTLVRDLMTPMPQTIGFDISVTKAMEMMAKYACHHLPVLEGGKLVGVLSDRDLSMIRHDSDTITAEHLVKDLMSDSPIIIEPSAAINTAIQTMLDNKINSLIVRAEENQPWGILTSTDLLRHVVEKT</sequence>
<name>A0A4Y1YSH6_9PROT</name>
<keyword evidence="5" id="KW-1185">Reference proteome</keyword>
<feature type="domain" description="CBS" evidence="3">
    <location>
        <begin position="73"/>
        <end position="127"/>
    </location>
</feature>
<organism evidence="4 5">
    <name type="scientific">Nitrosomonas stercoris</name>
    <dbReference type="NCBI Taxonomy" id="1444684"/>
    <lineage>
        <taxon>Bacteria</taxon>
        <taxon>Pseudomonadati</taxon>
        <taxon>Pseudomonadota</taxon>
        <taxon>Betaproteobacteria</taxon>
        <taxon>Nitrosomonadales</taxon>
        <taxon>Nitrosomonadaceae</taxon>
        <taxon>Nitrosomonas</taxon>
    </lineage>
</organism>
<evidence type="ECO:0000256" key="1">
    <source>
        <dbReference type="ARBA" id="ARBA00023122"/>
    </source>
</evidence>
<evidence type="ECO:0000259" key="3">
    <source>
        <dbReference type="PROSITE" id="PS51371"/>
    </source>
</evidence>
<feature type="domain" description="CBS" evidence="3">
    <location>
        <begin position="8"/>
        <end position="63"/>
    </location>
</feature>
<accession>A0A4Y1YSH6</accession>
<dbReference type="Proteomes" id="UP000316473">
    <property type="component" value="Chromosome"/>
</dbReference>
<dbReference type="AlphaFoldDB" id="A0A4Y1YSH6"/>
<evidence type="ECO:0000313" key="5">
    <source>
        <dbReference type="Proteomes" id="UP000316473"/>
    </source>
</evidence>
<dbReference type="InterPro" id="IPR046342">
    <property type="entry name" value="CBS_dom_sf"/>
</dbReference>
<dbReference type="InterPro" id="IPR000644">
    <property type="entry name" value="CBS_dom"/>
</dbReference>
<keyword evidence="1 2" id="KW-0129">CBS domain</keyword>